<dbReference type="InterPro" id="IPR000626">
    <property type="entry name" value="Ubiquitin-like_dom"/>
</dbReference>
<comment type="caution">
    <text evidence="2">The sequence shown here is derived from an EMBL/GenBank/DDBJ whole genome shotgun (WGS) entry which is preliminary data.</text>
</comment>
<dbReference type="PROSITE" id="PS50053">
    <property type="entry name" value="UBIQUITIN_2"/>
    <property type="match status" value="1"/>
</dbReference>
<protein>
    <recommendedName>
        <fullName evidence="1">Ubiquitin-like domain-containing protein</fullName>
    </recommendedName>
</protein>
<dbReference type="InterPro" id="IPR029071">
    <property type="entry name" value="Ubiquitin-like_domsf"/>
</dbReference>
<organism evidence="2 3">
    <name type="scientific">Labeo rohita</name>
    <name type="common">Indian major carp</name>
    <name type="synonym">Cyprinus rohita</name>
    <dbReference type="NCBI Taxonomy" id="84645"/>
    <lineage>
        <taxon>Eukaryota</taxon>
        <taxon>Metazoa</taxon>
        <taxon>Chordata</taxon>
        <taxon>Craniata</taxon>
        <taxon>Vertebrata</taxon>
        <taxon>Euteleostomi</taxon>
        <taxon>Actinopterygii</taxon>
        <taxon>Neopterygii</taxon>
        <taxon>Teleostei</taxon>
        <taxon>Ostariophysi</taxon>
        <taxon>Cypriniformes</taxon>
        <taxon>Cyprinidae</taxon>
        <taxon>Labeoninae</taxon>
        <taxon>Labeonini</taxon>
        <taxon>Labeo</taxon>
    </lineage>
</organism>
<name>A0A498LL17_LABRO</name>
<sequence>MAATAYAPVAQYLQPQTEVCGPRQCVKGDPKDTVPVPYHEPLKDTTHTVFRVQRQVSSTPKRFSVNIFNGSNGVKVPVTVSSMDTIAKLQQEVLKLRPDLGANLNLVLNGKPVEPNKMLSELQVKPGATFITYQKCHGDCGWLEAQDMATDIQAALAPILFQPEACGPKQCITGDPKHPKGDPGPLPEPLENTTHAVIRVQQPVSAGPKRFPVTVFNGSNGMKISVTVRSIDTIAKLQKKVLKLKPELVGCGNLAYNGKPVELHKTLSELQHRYHRKTAAVGPEAETRLRRMRKSDLQCNGTSFLVCGWLAAQGNMATDIQAALVPCLHSLNILILFQAPILFQPETCGPNQCITGDPKDPKGDPGPLPEPLENTTHAVIQVQKPVSAGPKRFPVTVFNGFNGMKISVTVRSIDTIAKLQKKVLKLKPELVGCGNLVYNGKPVELHKTLSELQVKPDAMFITYRKCVGG</sequence>
<dbReference type="SUPFAM" id="SSF54236">
    <property type="entry name" value="Ubiquitin-like"/>
    <property type="match status" value="2"/>
</dbReference>
<dbReference type="AlphaFoldDB" id="A0A498LL17"/>
<keyword evidence="3" id="KW-1185">Reference proteome</keyword>
<proteinExistence type="predicted"/>
<evidence type="ECO:0000313" key="3">
    <source>
        <dbReference type="Proteomes" id="UP000290572"/>
    </source>
</evidence>
<evidence type="ECO:0000313" key="2">
    <source>
        <dbReference type="EMBL" id="RXN09089.1"/>
    </source>
</evidence>
<dbReference type="Pfam" id="PF00240">
    <property type="entry name" value="ubiquitin"/>
    <property type="match status" value="1"/>
</dbReference>
<reference evidence="2 3" key="1">
    <citation type="submission" date="2018-03" db="EMBL/GenBank/DDBJ databases">
        <title>Draft genome sequence of Rohu Carp (Labeo rohita).</title>
        <authorList>
            <person name="Das P."/>
            <person name="Kushwaha B."/>
            <person name="Joshi C.G."/>
            <person name="Kumar D."/>
            <person name="Nagpure N.S."/>
            <person name="Sahoo L."/>
            <person name="Das S.P."/>
            <person name="Bit A."/>
            <person name="Patnaik S."/>
            <person name="Meher P.K."/>
            <person name="Jayasankar P."/>
            <person name="Koringa P.G."/>
            <person name="Patel N.V."/>
            <person name="Hinsu A.T."/>
            <person name="Kumar R."/>
            <person name="Pandey M."/>
            <person name="Agarwal S."/>
            <person name="Srivastava S."/>
            <person name="Singh M."/>
            <person name="Iquebal M.A."/>
            <person name="Jaiswal S."/>
            <person name="Angadi U.B."/>
            <person name="Kumar N."/>
            <person name="Raza M."/>
            <person name="Shah T.M."/>
            <person name="Rai A."/>
            <person name="Jena J.K."/>
        </authorList>
    </citation>
    <scope>NUCLEOTIDE SEQUENCE [LARGE SCALE GENOMIC DNA]</scope>
    <source>
        <strain evidence="2">DASCIFA01</strain>
        <tissue evidence="2">Testis</tissue>
    </source>
</reference>
<dbReference type="EMBL" id="QBIY01013293">
    <property type="protein sequence ID" value="RXN09089.1"/>
    <property type="molecule type" value="Genomic_DNA"/>
</dbReference>
<evidence type="ECO:0000259" key="1">
    <source>
        <dbReference type="PROSITE" id="PS50053"/>
    </source>
</evidence>
<accession>A0A498LL17</accession>
<gene>
    <name evidence="2" type="ORF">ROHU_011231</name>
</gene>
<dbReference type="SMART" id="SM00213">
    <property type="entry name" value="UBQ"/>
    <property type="match status" value="3"/>
</dbReference>
<feature type="domain" description="Ubiquitin-like" evidence="1">
    <location>
        <begin position="391"/>
        <end position="469"/>
    </location>
</feature>
<dbReference type="Proteomes" id="UP000290572">
    <property type="component" value="Unassembled WGS sequence"/>
</dbReference>